<sequence>MNRMKQDPKDWKQAGELNRFIENIGRLYGATDQWFKREGNAERLPPPNYRFVDSDGDADFGLRLYCIVLSEEVVILLNGDRKTAQKIKDCPNCYQHFLLANEVSDAIYQAKIDDQLEVSGKDILTEEDFIITIPDKSF</sequence>
<evidence type="ECO:0000313" key="1">
    <source>
        <dbReference type="EMBL" id="MCF1715235.1"/>
    </source>
</evidence>
<evidence type="ECO:0000313" key="2">
    <source>
        <dbReference type="Proteomes" id="UP001200145"/>
    </source>
</evidence>
<dbReference type="EMBL" id="JAKEVY010000003">
    <property type="protein sequence ID" value="MCF1715235.1"/>
    <property type="molecule type" value="Genomic_DNA"/>
</dbReference>
<proteinExistence type="predicted"/>
<accession>A0ABS9BI13</accession>
<gene>
    <name evidence="1" type="ORF">L0U88_11415</name>
</gene>
<keyword evidence="2" id="KW-1185">Reference proteome</keyword>
<comment type="caution">
    <text evidence="1">The sequence shown here is derived from an EMBL/GenBank/DDBJ whole genome shotgun (WGS) entry which is preliminary data.</text>
</comment>
<name>A0ABS9BI13_9BACT</name>
<reference evidence="1 2" key="1">
    <citation type="submission" date="2022-01" db="EMBL/GenBank/DDBJ databases">
        <title>Flavihumibacter sp. nov., isolated from sediment of a river.</title>
        <authorList>
            <person name="Liu H."/>
        </authorList>
    </citation>
    <scope>NUCLEOTIDE SEQUENCE [LARGE SCALE GENOMIC DNA]</scope>
    <source>
        <strain evidence="1 2">RY-1</strain>
    </source>
</reference>
<dbReference type="RefSeq" id="WP_234866191.1">
    <property type="nucleotide sequence ID" value="NZ_JAKEVY010000003.1"/>
</dbReference>
<organism evidence="1 2">
    <name type="scientific">Flavihumibacter fluminis</name>
    <dbReference type="NCBI Taxonomy" id="2909236"/>
    <lineage>
        <taxon>Bacteria</taxon>
        <taxon>Pseudomonadati</taxon>
        <taxon>Bacteroidota</taxon>
        <taxon>Chitinophagia</taxon>
        <taxon>Chitinophagales</taxon>
        <taxon>Chitinophagaceae</taxon>
        <taxon>Flavihumibacter</taxon>
    </lineage>
</organism>
<protein>
    <submittedName>
        <fullName evidence="1">Uncharacterized protein</fullName>
    </submittedName>
</protein>
<dbReference type="Proteomes" id="UP001200145">
    <property type="component" value="Unassembled WGS sequence"/>
</dbReference>